<feature type="transmembrane region" description="Helical" evidence="2">
    <location>
        <begin position="104"/>
        <end position="128"/>
    </location>
</feature>
<proteinExistence type="predicted"/>
<dbReference type="Proteomes" id="UP000003416">
    <property type="component" value="Unassembled WGS sequence"/>
</dbReference>
<dbReference type="HOGENOM" id="CLU_360066_0_0_10"/>
<comment type="caution">
    <text evidence="3">The sequence shown here is derived from an EMBL/GenBank/DDBJ whole genome shotgun (WGS) entry which is preliminary data.</text>
</comment>
<evidence type="ECO:0000313" key="4">
    <source>
        <dbReference type="Proteomes" id="UP000003416"/>
    </source>
</evidence>
<keyword evidence="2" id="KW-1133">Transmembrane helix</keyword>
<accession>F3PQ42</accession>
<feature type="transmembrane region" description="Helical" evidence="2">
    <location>
        <begin position="36"/>
        <end position="55"/>
    </location>
</feature>
<evidence type="ECO:0000313" key="3">
    <source>
        <dbReference type="EMBL" id="EGF59084.1"/>
    </source>
</evidence>
<dbReference type="GeneID" id="86048589"/>
<protein>
    <submittedName>
        <fullName evidence="3">Uncharacterized protein</fullName>
    </submittedName>
</protein>
<feature type="transmembrane region" description="Helical" evidence="2">
    <location>
        <begin position="6"/>
        <end position="24"/>
    </location>
</feature>
<keyword evidence="2" id="KW-0812">Transmembrane</keyword>
<feature type="transmembrane region" description="Helical" evidence="2">
    <location>
        <begin position="317"/>
        <end position="337"/>
    </location>
</feature>
<dbReference type="eggNOG" id="COG0515">
    <property type="taxonomic scope" value="Bacteria"/>
</dbReference>
<dbReference type="RefSeq" id="WP_005936905.1">
    <property type="nucleotide sequence ID" value="NZ_GL882614.1"/>
</dbReference>
<dbReference type="AlphaFoldDB" id="F3PQ42"/>
<reference evidence="3 4" key="1">
    <citation type="submission" date="2011-02" db="EMBL/GenBank/DDBJ databases">
        <authorList>
            <person name="Weinstock G."/>
            <person name="Sodergren E."/>
            <person name="Clifton S."/>
            <person name="Fulton L."/>
            <person name="Fulton B."/>
            <person name="Courtney L."/>
            <person name="Fronick C."/>
            <person name="Harrison M."/>
            <person name="Strong C."/>
            <person name="Farmer C."/>
            <person name="Delahaunty K."/>
            <person name="Markovic C."/>
            <person name="Hall O."/>
            <person name="Minx P."/>
            <person name="Tomlinson C."/>
            <person name="Mitreva M."/>
            <person name="Hou S."/>
            <person name="Chen J."/>
            <person name="Wollam A."/>
            <person name="Pepin K.H."/>
            <person name="Johnson M."/>
            <person name="Bhonagiri V."/>
            <person name="Zhang X."/>
            <person name="Suruliraj S."/>
            <person name="Warren W."/>
            <person name="Chinwalla A."/>
            <person name="Mardis E.R."/>
            <person name="Wilson R.K."/>
        </authorList>
    </citation>
    <scope>NUCLEOTIDE SEQUENCE [LARGE SCALE GENOMIC DNA]</scope>
    <source>
        <strain evidence="3 4">YIT 12057</strain>
    </source>
</reference>
<dbReference type="GeneID" id="60063338"/>
<dbReference type="EMBL" id="AFBN01000013">
    <property type="protein sequence ID" value="EGF59084.1"/>
    <property type="molecule type" value="Genomic_DNA"/>
</dbReference>
<gene>
    <name evidence="3" type="ORF">HMPREF9446_00834</name>
</gene>
<dbReference type="STRING" id="763034.HMPREF9446_00834"/>
<evidence type="ECO:0000256" key="2">
    <source>
        <dbReference type="SAM" id="Phobius"/>
    </source>
</evidence>
<keyword evidence="2" id="KW-0472">Membrane</keyword>
<organism evidence="3 4">
    <name type="scientific">Bacteroides fluxus YIT 12057</name>
    <dbReference type="NCBI Taxonomy" id="763034"/>
    <lineage>
        <taxon>Bacteria</taxon>
        <taxon>Pseudomonadati</taxon>
        <taxon>Bacteroidota</taxon>
        <taxon>Bacteroidia</taxon>
        <taxon>Bacteroidales</taxon>
        <taxon>Bacteroidaceae</taxon>
        <taxon>Bacteroides</taxon>
    </lineage>
</organism>
<feature type="compositionally biased region" description="Polar residues" evidence="1">
    <location>
        <begin position="236"/>
        <end position="299"/>
    </location>
</feature>
<keyword evidence="4" id="KW-1185">Reference proteome</keyword>
<feature type="region of interest" description="Disordered" evidence="1">
    <location>
        <begin position="230"/>
        <end position="299"/>
    </location>
</feature>
<sequence>MFISIIIGIIIFYKVIIPFIHNQYHSSTEKRITKGLLSMSFWQILFGSLVCVYALQVEPVYKQTDEDVSSFVQEYSVVGDLVNEYTGINTTSNFNYLMSEADSLHTFAIIFIIITVVFSSATVIGSIGRKLDRRIVEGLAILNTLACCWIAKSSTDLYEMIIRDGVTLQTVAWIGRLLGTDIYSTMDLIIRSVWILPLILIIKHFYYHKTLNEYYAWVVLQSRFIKQQDENKEQEQPSPQTAASSINPIEYSNTPTEGNNSELITGDISSTNQQSEVIKSPNETITSSDIQESTPQTNENVCNDSIKASVKKQSKSSYIGFAIGGIAIIIIAISVVWQCTKDEDVMPTLQQEKMNTITGATQQHSTQSTSDIYKQRSNAIIQELTAKYGNKIQVDHKYPELSQYCTFRLKGEDDYGFPYLLIYDLDRKELKQFDTEALPTNNAGEVLLINYDVLINQENNTLLISGNNGANSIGHIEYVLELNPSNWQIRELCSGRAITKNDDGYIAHRMVMTKFIDCNATSEYAFVDIHYDLQGRLIAPSYNGNTYYLKGQINNKYPITMQLSMQGDKIYGKYYYDKNGSDSCLHLYGGVSDSGDVVLLEFNNKGEQTGDFKGRFTSDSFYGTFVNYKGIEMPFELQKDNHNVVPQETTLKKYHNSRFGYNVLYPSSFSNIYESENGDGCRFSKDSHTCLIVYGMHNVLNETIEDKYNEYRSKSPVYYRLKDNWFVVSDYTENGDIFYLKTVLKDGVFITAELHYPNNEKEYYSKLISKIFTNFPN</sequence>
<name>F3PQ42_9BACE</name>
<evidence type="ECO:0000256" key="1">
    <source>
        <dbReference type="SAM" id="MobiDB-lite"/>
    </source>
</evidence>